<gene>
    <name evidence="10" type="primary">ilvN</name>
    <name evidence="10" type="ORF">ACFOZ8_12600</name>
</gene>
<evidence type="ECO:0000259" key="9">
    <source>
        <dbReference type="PROSITE" id="PS51671"/>
    </source>
</evidence>
<evidence type="ECO:0000313" key="10">
    <source>
        <dbReference type="EMBL" id="MFC4100489.1"/>
    </source>
</evidence>
<dbReference type="NCBIfam" id="TIGR00119">
    <property type="entry name" value="acolac_sm"/>
    <property type="match status" value="1"/>
</dbReference>
<dbReference type="Gene3D" id="3.30.70.260">
    <property type="match status" value="1"/>
</dbReference>
<dbReference type="InterPro" id="IPR027271">
    <property type="entry name" value="Acetolactate_synth/TF_NikR_C"/>
</dbReference>
<evidence type="ECO:0000256" key="4">
    <source>
        <dbReference type="ARBA" id="ARBA00011744"/>
    </source>
</evidence>
<dbReference type="SUPFAM" id="SSF55021">
    <property type="entry name" value="ACT-like"/>
    <property type="match status" value="2"/>
</dbReference>
<accession>A0ABV8K3D2</accession>
<evidence type="ECO:0000256" key="8">
    <source>
        <dbReference type="RuleBase" id="RU368092"/>
    </source>
</evidence>
<comment type="similarity">
    <text evidence="3 8">Belongs to the acetolactate synthase small subunit family.</text>
</comment>
<dbReference type="EMBL" id="JBHSAM010000025">
    <property type="protein sequence ID" value="MFC4100489.1"/>
    <property type="molecule type" value="Genomic_DNA"/>
</dbReference>
<evidence type="ECO:0000256" key="6">
    <source>
        <dbReference type="ARBA" id="ARBA00023304"/>
    </source>
</evidence>
<dbReference type="PROSITE" id="PS51671">
    <property type="entry name" value="ACT"/>
    <property type="match status" value="1"/>
</dbReference>
<dbReference type="CDD" id="cd04878">
    <property type="entry name" value="ACT_AHAS"/>
    <property type="match status" value="1"/>
</dbReference>
<dbReference type="InterPro" id="IPR045865">
    <property type="entry name" value="ACT-like_dom_sf"/>
</dbReference>
<dbReference type="InterPro" id="IPR004789">
    <property type="entry name" value="Acetalactate_synth_ssu"/>
</dbReference>
<evidence type="ECO:0000313" key="11">
    <source>
        <dbReference type="Proteomes" id="UP001595715"/>
    </source>
</evidence>
<reference evidence="11" key="1">
    <citation type="journal article" date="2019" name="Int. J. Syst. Evol. Microbiol.">
        <title>The Global Catalogue of Microorganisms (GCM) 10K type strain sequencing project: providing services to taxonomists for standard genome sequencing and annotation.</title>
        <authorList>
            <consortium name="The Broad Institute Genomics Platform"/>
            <consortium name="The Broad Institute Genome Sequencing Center for Infectious Disease"/>
            <person name="Wu L."/>
            <person name="Ma J."/>
        </authorList>
    </citation>
    <scope>NUCLEOTIDE SEQUENCE [LARGE SCALE GENOMIC DNA]</scope>
    <source>
        <strain evidence="11">IBRC-M 10987</strain>
    </source>
</reference>
<dbReference type="InterPro" id="IPR039557">
    <property type="entry name" value="AHAS_ACT"/>
</dbReference>
<dbReference type="GO" id="GO:0003984">
    <property type="term" value="F:acetolactate synthase activity"/>
    <property type="evidence" value="ECO:0007669"/>
    <property type="project" value="UniProtKB-EC"/>
</dbReference>
<dbReference type="InterPro" id="IPR054480">
    <property type="entry name" value="AHAS_small-like_ACT"/>
</dbReference>
<organism evidence="10 11">
    <name type="scientific">Paenibacillus xanthanilyticus</name>
    <dbReference type="NCBI Taxonomy" id="1783531"/>
    <lineage>
        <taxon>Bacteria</taxon>
        <taxon>Bacillati</taxon>
        <taxon>Bacillota</taxon>
        <taxon>Bacilli</taxon>
        <taxon>Bacillales</taxon>
        <taxon>Paenibacillaceae</taxon>
        <taxon>Paenibacillus</taxon>
    </lineage>
</organism>
<dbReference type="Proteomes" id="UP001595715">
    <property type="component" value="Unassembled WGS sequence"/>
</dbReference>
<dbReference type="Gene3D" id="3.30.70.1150">
    <property type="entry name" value="ACT-like. Chain A, domain 2"/>
    <property type="match status" value="1"/>
</dbReference>
<evidence type="ECO:0000256" key="2">
    <source>
        <dbReference type="ARBA" id="ARBA00005025"/>
    </source>
</evidence>
<comment type="caution">
    <text evidence="10">The sequence shown here is derived from an EMBL/GenBank/DDBJ whole genome shotgun (WGS) entry which is preliminary data.</text>
</comment>
<keyword evidence="8 10" id="KW-0808">Transferase</keyword>
<keyword evidence="6 8" id="KW-0100">Branched-chain amino acid biosynthesis</keyword>
<dbReference type="Pfam" id="PF10369">
    <property type="entry name" value="ALS_ss_C"/>
    <property type="match status" value="1"/>
</dbReference>
<comment type="subunit">
    <text evidence="4 8">Dimer of large and small chains.</text>
</comment>
<name>A0ABV8K3D2_9BACL</name>
<proteinExistence type="inferred from homology"/>
<dbReference type="InterPro" id="IPR002912">
    <property type="entry name" value="ACT_dom"/>
</dbReference>
<protein>
    <recommendedName>
        <fullName evidence="8">Acetolactate synthase small subunit</fullName>
        <shortName evidence="8">AHAS</shortName>
        <shortName evidence="8">ALS</shortName>
        <ecNumber evidence="8">2.2.1.6</ecNumber>
    </recommendedName>
    <alternativeName>
        <fullName evidence="8">Acetohydroxy-acid synthase small subunit</fullName>
    </alternativeName>
</protein>
<dbReference type="PANTHER" id="PTHR30239:SF0">
    <property type="entry name" value="ACETOLACTATE SYNTHASE SMALL SUBUNIT 1, CHLOROPLASTIC"/>
    <property type="match status" value="1"/>
</dbReference>
<evidence type="ECO:0000256" key="3">
    <source>
        <dbReference type="ARBA" id="ARBA00006341"/>
    </source>
</evidence>
<comment type="catalytic activity">
    <reaction evidence="7 8">
        <text>2 pyruvate + H(+) = (2S)-2-acetolactate + CO2</text>
        <dbReference type="Rhea" id="RHEA:25249"/>
        <dbReference type="ChEBI" id="CHEBI:15361"/>
        <dbReference type="ChEBI" id="CHEBI:15378"/>
        <dbReference type="ChEBI" id="CHEBI:16526"/>
        <dbReference type="ChEBI" id="CHEBI:58476"/>
        <dbReference type="EC" id="2.2.1.6"/>
    </reaction>
</comment>
<evidence type="ECO:0000256" key="1">
    <source>
        <dbReference type="ARBA" id="ARBA00004974"/>
    </source>
</evidence>
<sequence length="175" mass="18791">MNNTPLHTAQPHDPPDAESGMLFSLLAADSPGVLQRVCALLSRRGINIDSIAVGESERIGFSRITLQTARDVHAAPSQIAHQLDKLIDVTDIVQLPLQGAIQREIALVRLDACEASVLRVQALGHYGRCELVSASRASLLLQTSGEPGQIDALLRELAPHVRQVTRSGMIAALPE</sequence>
<evidence type="ECO:0000256" key="5">
    <source>
        <dbReference type="ARBA" id="ARBA00022605"/>
    </source>
</evidence>
<feature type="domain" description="ACT" evidence="9">
    <location>
        <begin position="22"/>
        <end position="102"/>
    </location>
</feature>
<keyword evidence="5 8" id="KW-0028">Amino-acid biosynthesis</keyword>
<keyword evidence="11" id="KW-1185">Reference proteome</keyword>
<dbReference type="RefSeq" id="WP_377719152.1">
    <property type="nucleotide sequence ID" value="NZ_JBHSAM010000025.1"/>
</dbReference>
<evidence type="ECO:0000256" key="7">
    <source>
        <dbReference type="ARBA" id="ARBA00048670"/>
    </source>
</evidence>
<dbReference type="InterPro" id="IPR019455">
    <property type="entry name" value="Acetolactate_synth_ssu_C"/>
</dbReference>
<comment type="pathway">
    <text evidence="2 8">Amino-acid biosynthesis; L-valine biosynthesis; L-valine from pyruvate: step 1/4.</text>
</comment>
<comment type="function">
    <text evidence="8">Catalyzes the conversion of 2 pyruvate molecules into acetolactate in the first common step of the biosynthetic pathway of the branched-amino acids such as leucine, isoleucine, and valine.</text>
</comment>
<comment type="pathway">
    <text evidence="1 8">Amino-acid biosynthesis; L-isoleucine biosynthesis; L-isoleucine from 2-oxobutanoate: step 1/4.</text>
</comment>
<dbReference type="Pfam" id="PF22629">
    <property type="entry name" value="ACT_AHAS_ss"/>
    <property type="match status" value="1"/>
</dbReference>
<dbReference type="PANTHER" id="PTHR30239">
    <property type="entry name" value="ACETOLACTATE SYNTHASE SMALL SUBUNIT"/>
    <property type="match status" value="1"/>
</dbReference>
<dbReference type="EC" id="2.2.1.6" evidence="8"/>